<sequence length="544" mass="60585">MLCLCFLFVILHAVSSEENLPSHAPNIVLILTDDQDKILGGMTPMVKVKELLQNEGTTFTNMFTPTPLCCPSRSSILTGRYSHNHNTVNNSISGNCASLSWQNSAEKETFAVFAHNAKYKTYFAGKYLNQYGKKAAGGPSHVPPGWSDWFGLVGNSKYYNFTVSDNGAVVTHGDVYHSDYLTDLLTNRSVKNIHKHHENHVDQPFLMMISTPAPHSPWNATPQYEGKFLNLSAPRDGSFNKDGKNKHWLLRQAKNPMAEDSISYLDNAFRKRWQTLLSVDDLVAKVVTALNDTGQLDNTYIIYTSDNGYHLGQFSLPIDKRQLYEFDLRIPFIVRGPGVSKNVTRVEPLVNIDIAPTIADIANGGEGKFPASMDGVSLLPLFNSDKKPKWRTDFLVEYDGEGSNNPPPGCTGIGAGVSQCFPDCVCEDAFNNTYSCVRTLDTLNKVDLMYCEFTDSETFVELYNHTTDPHQLNNIRSTVDPQVLGKMNQRLIALGDCSGTTCRSTLPPKLTFEPVQVLHRSLEFLKSTVHGIFSNLFSNQDNTL</sequence>
<feature type="domain" description="Sulfatase N-terminal" evidence="7">
    <location>
        <begin position="25"/>
        <end position="363"/>
    </location>
</feature>
<evidence type="ECO:0000256" key="2">
    <source>
        <dbReference type="ARBA" id="ARBA00008779"/>
    </source>
</evidence>
<keyword evidence="5" id="KW-0325">Glycoprotein</keyword>
<feature type="chain" id="PRO_5045352482" description="Sulfatase N-terminal domain-containing protein" evidence="6">
    <location>
        <begin position="17"/>
        <end position="544"/>
    </location>
</feature>
<dbReference type="PIRSF" id="PIRSF036666">
    <property type="entry name" value="G6S"/>
    <property type="match status" value="1"/>
</dbReference>
<keyword evidence="9" id="KW-1185">Reference proteome</keyword>
<name>A0ABP0GFF1_CLALP</name>
<dbReference type="PROSITE" id="PS00523">
    <property type="entry name" value="SULFATASE_1"/>
    <property type="match status" value="1"/>
</dbReference>
<dbReference type="PANTHER" id="PTHR43108">
    <property type="entry name" value="N-ACETYLGLUCOSAMINE-6-SULFATASE FAMILY MEMBER"/>
    <property type="match status" value="1"/>
</dbReference>
<dbReference type="CDD" id="cd16147">
    <property type="entry name" value="G6S"/>
    <property type="match status" value="1"/>
</dbReference>
<evidence type="ECO:0000256" key="3">
    <source>
        <dbReference type="ARBA" id="ARBA00022729"/>
    </source>
</evidence>
<dbReference type="InterPro" id="IPR024607">
    <property type="entry name" value="Sulfatase_CS"/>
</dbReference>
<dbReference type="InterPro" id="IPR000917">
    <property type="entry name" value="Sulfatase_N"/>
</dbReference>
<accession>A0ABP0GFF1</accession>
<dbReference type="EMBL" id="CAWYQH010000114">
    <property type="protein sequence ID" value="CAK8690163.1"/>
    <property type="molecule type" value="Genomic_DNA"/>
</dbReference>
<evidence type="ECO:0000256" key="1">
    <source>
        <dbReference type="ARBA" id="ARBA00001913"/>
    </source>
</evidence>
<evidence type="ECO:0000313" key="9">
    <source>
        <dbReference type="Proteomes" id="UP001642483"/>
    </source>
</evidence>
<reference evidence="8 9" key="1">
    <citation type="submission" date="2024-02" db="EMBL/GenBank/DDBJ databases">
        <authorList>
            <person name="Daric V."/>
            <person name="Darras S."/>
        </authorList>
    </citation>
    <scope>NUCLEOTIDE SEQUENCE [LARGE SCALE GENOMIC DNA]</scope>
</reference>
<dbReference type="SUPFAM" id="SSF53649">
    <property type="entry name" value="Alkaline phosphatase-like"/>
    <property type="match status" value="1"/>
</dbReference>
<proteinExistence type="inferred from homology"/>
<keyword evidence="4" id="KW-0378">Hydrolase</keyword>
<organism evidence="8 9">
    <name type="scientific">Clavelina lepadiformis</name>
    <name type="common">Light-bulb sea squirt</name>
    <name type="synonym">Ascidia lepadiformis</name>
    <dbReference type="NCBI Taxonomy" id="159417"/>
    <lineage>
        <taxon>Eukaryota</taxon>
        <taxon>Metazoa</taxon>
        <taxon>Chordata</taxon>
        <taxon>Tunicata</taxon>
        <taxon>Ascidiacea</taxon>
        <taxon>Aplousobranchia</taxon>
        <taxon>Clavelinidae</taxon>
        <taxon>Clavelina</taxon>
    </lineage>
</organism>
<dbReference type="InterPro" id="IPR012251">
    <property type="entry name" value="GlcNAc_6-SO4ase"/>
</dbReference>
<evidence type="ECO:0000256" key="6">
    <source>
        <dbReference type="SAM" id="SignalP"/>
    </source>
</evidence>
<comment type="similarity">
    <text evidence="2">Belongs to the sulfatase family.</text>
</comment>
<evidence type="ECO:0000256" key="5">
    <source>
        <dbReference type="ARBA" id="ARBA00023180"/>
    </source>
</evidence>
<protein>
    <recommendedName>
        <fullName evidence="7">Sulfatase N-terminal domain-containing protein</fullName>
    </recommendedName>
</protein>
<evidence type="ECO:0000259" key="7">
    <source>
        <dbReference type="Pfam" id="PF00884"/>
    </source>
</evidence>
<dbReference type="Proteomes" id="UP001642483">
    <property type="component" value="Unassembled WGS sequence"/>
</dbReference>
<feature type="signal peptide" evidence="6">
    <location>
        <begin position="1"/>
        <end position="16"/>
    </location>
</feature>
<keyword evidence="3 6" id="KW-0732">Signal</keyword>
<dbReference type="PANTHER" id="PTHR43108:SF8">
    <property type="entry name" value="SD21168P"/>
    <property type="match status" value="1"/>
</dbReference>
<evidence type="ECO:0000313" key="8">
    <source>
        <dbReference type="EMBL" id="CAK8690163.1"/>
    </source>
</evidence>
<dbReference type="InterPro" id="IPR017850">
    <property type="entry name" value="Alkaline_phosphatase_core_sf"/>
</dbReference>
<dbReference type="Pfam" id="PF00884">
    <property type="entry name" value="Sulfatase"/>
    <property type="match status" value="1"/>
</dbReference>
<comment type="cofactor">
    <cofactor evidence="1">
        <name>Ca(2+)</name>
        <dbReference type="ChEBI" id="CHEBI:29108"/>
    </cofactor>
</comment>
<gene>
    <name evidence="8" type="ORF">CVLEPA_LOCUS22798</name>
</gene>
<evidence type="ECO:0000256" key="4">
    <source>
        <dbReference type="ARBA" id="ARBA00022801"/>
    </source>
</evidence>
<dbReference type="Gene3D" id="3.40.720.10">
    <property type="entry name" value="Alkaline Phosphatase, subunit A"/>
    <property type="match status" value="1"/>
</dbReference>
<comment type="caution">
    <text evidence="8">The sequence shown here is derived from an EMBL/GenBank/DDBJ whole genome shotgun (WGS) entry which is preliminary data.</text>
</comment>